<dbReference type="OrthoDB" id="2660602at2"/>
<name>E0IBU2_9BACL</name>
<evidence type="ECO:0000313" key="1">
    <source>
        <dbReference type="EMBL" id="EFM10172.1"/>
    </source>
</evidence>
<evidence type="ECO:0008006" key="3">
    <source>
        <dbReference type="Google" id="ProtNLM"/>
    </source>
</evidence>
<dbReference type="Proteomes" id="UP000005387">
    <property type="component" value="Unassembled WGS sequence"/>
</dbReference>
<evidence type="ECO:0000313" key="2">
    <source>
        <dbReference type="Proteomes" id="UP000005387"/>
    </source>
</evidence>
<dbReference type="RefSeq" id="WP_006039119.1">
    <property type="nucleotide sequence ID" value="NZ_AEDD01000008.1"/>
</dbReference>
<sequence length="131" mass="14871">MTKQQPDFAGQGRSANSWYDLHDDWSLIEASIAKQYGIRIRQHGEMPWEEFVTLVAGLMPDTPLGSVVGIRAETDPKTIKSFTADQRRIHREWRQRNAELKLDDPAQLEQAMKNLEAVMARMFGGEGGVSR</sequence>
<accession>E0IBU2</accession>
<protein>
    <recommendedName>
        <fullName evidence="3">Bacteriophage Gp15 protein</fullName>
    </recommendedName>
</protein>
<dbReference type="Pfam" id="PF06854">
    <property type="entry name" value="Phage_Gp15"/>
    <property type="match status" value="1"/>
</dbReference>
<dbReference type="InterPro" id="IPR009660">
    <property type="entry name" value="Phage_A500_Gp15"/>
</dbReference>
<dbReference type="STRING" id="717606.PaecuDRAFT_3131"/>
<dbReference type="EMBL" id="AEDD01000008">
    <property type="protein sequence ID" value="EFM10172.1"/>
    <property type="molecule type" value="Genomic_DNA"/>
</dbReference>
<keyword evidence="2" id="KW-1185">Reference proteome</keyword>
<dbReference type="eggNOG" id="ENOG5033983">
    <property type="taxonomic scope" value="Bacteria"/>
</dbReference>
<dbReference type="AlphaFoldDB" id="E0IBU2"/>
<proteinExistence type="predicted"/>
<gene>
    <name evidence="1" type="ORF">PaecuDRAFT_3131</name>
</gene>
<organism evidence="1 2">
    <name type="scientific">Paenibacillus curdlanolyticus YK9</name>
    <dbReference type="NCBI Taxonomy" id="717606"/>
    <lineage>
        <taxon>Bacteria</taxon>
        <taxon>Bacillati</taxon>
        <taxon>Bacillota</taxon>
        <taxon>Bacilli</taxon>
        <taxon>Bacillales</taxon>
        <taxon>Paenibacillaceae</taxon>
        <taxon>Paenibacillus</taxon>
    </lineage>
</organism>
<reference evidence="1 2" key="1">
    <citation type="submission" date="2010-07" db="EMBL/GenBank/DDBJ databases">
        <title>The draft genome of Paenibacillus curdlanolyticus YK9.</title>
        <authorList>
            <consortium name="US DOE Joint Genome Institute (JGI-PGF)"/>
            <person name="Lucas S."/>
            <person name="Copeland A."/>
            <person name="Lapidus A."/>
            <person name="Cheng J.-F."/>
            <person name="Bruce D."/>
            <person name="Goodwin L."/>
            <person name="Pitluck S."/>
            <person name="Land M.L."/>
            <person name="Hauser L."/>
            <person name="Chang Y.-J."/>
            <person name="Jeffries C."/>
            <person name="Anderson I.J."/>
            <person name="Johnson E."/>
            <person name="Loganathan U."/>
            <person name="Mulhopadhyay B."/>
            <person name="Kyrpides N."/>
            <person name="Woyke T.J."/>
        </authorList>
    </citation>
    <scope>NUCLEOTIDE SEQUENCE [LARGE SCALE GENOMIC DNA]</scope>
    <source>
        <strain evidence="1 2">YK9</strain>
    </source>
</reference>